<reference evidence="2 3" key="1">
    <citation type="submission" date="2019-08" db="EMBL/GenBank/DDBJ databases">
        <title>Prosopis cineraria nodule microbiome.</title>
        <authorList>
            <person name="Ali R."/>
            <person name="Chaluvadi S.R."/>
            <person name="Wang X."/>
        </authorList>
    </citation>
    <scope>NUCLEOTIDE SEQUENCE [LARGE SCALE GENOMIC DNA]</scope>
    <source>
        <strain evidence="2 3">BG7</strain>
    </source>
</reference>
<gene>
    <name evidence="2" type="ORF">FZ934_02850</name>
</gene>
<organism evidence="2 3">
    <name type="scientific">Rhizobium grahamii</name>
    <dbReference type="NCBI Taxonomy" id="1120045"/>
    <lineage>
        <taxon>Bacteria</taxon>
        <taxon>Pseudomonadati</taxon>
        <taxon>Pseudomonadota</taxon>
        <taxon>Alphaproteobacteria</taxon>
        <taxon>Hyphomicrobiales</taxon>
        <taxon>Rhizobiaceae</taxon>
        <taxon>Rhizobium/Agrobacterium group</taxon>
        <taxon>Rhizobium</taxon>
    </lineage>
</organism>
<evidence type="ECO:0000256" key="1">
    <source>
        <dbReference type="SAM" id="Phobius"/>
    </source>
</evidence>
<keyword evidence="3" id="KW-1185">Reference proteome</keyword>
<proteinExistence type="predicted"/>
<evidence type="ECO:0000313" key="2">
    <source>
        <dbReference type="EMBL" id="QFY62337.1"/>
    </source>
</evidence>
<dbReference type="KEGG" id="rgr:FZ934_02850"/>
<protein>
    <submittedName>
        <fullName evidence="2">Uncharacterized protein</fullName>
    </submittedName>
</protein>
<feature type="transmembrane region" description="Helical" evidence="1">
    <location>
        <begin position="22"/>
        <end position="45"/>
    </location>
</feature>
<dbReference type="EMBL" id="CP043498">
    <property type="protein sequence ID" value="QFY62337.1"/>
    <property type="molecule type" value="Genomic_DNA"/>
</dbReference>
<dbReference type="OrthoDB" id="8403717at2"/>
<dbReference type="Proteomes" id="UP000326881">
    <property type="component" value="Chromosome"/>
</dbReference>
<name>A0A5Q0CEF7_9HYPH</name>
<keyword evidence="1" id="KW-0812">Transmembrane</keyword>
<sequence>MCLLLTLLEGWASHDGWPPRRLLGLVACVFWPLSLIVFVGHDLLFRNASQLPELTSCAKRAGRPKIA</sequence>
<keyword evidence="1" id="KW-0472">Membrane</keyword>
<evidence type="ECO:0000313" key="3">
    <source>
        <dbReference type="Proteomes" id="UP000326881"/>
    </source>
</evidence>
<keyword evidence="1" id="KW-1133">Transmembrane helix</keyword>
<dbReference type="AlphaFoldDB" id="A0A5Q0CEF7"/>
<accession>A0A5Q0CEF7</accession>